<evidence type="ECO:0000256" key="3">
    <source>
        <dbReference type="ARBA" id="ARBA00022692"/>
    </source>
</evidence>
<reference evidence="8 9" key="1">
    <citation type="submission" date="2023-08" db="EMBL/GenBank/DDBJ databases">
        <title>Black Yeasts Isolated from many extreme environments.</title>
        <authorList>
            <person name="Coleine C."/>
            <person name="Stajich J.E."/>
            <person name="Selbmann L."/>
        </authorList>
    </citation>
    <scope>NUCLEOTIDE SEQUENCE [LARGE SCALE GENOMIC DNA]</scope>
    <source>
        <strain evidence="8 9">CCFEE 5792</strain>
    </source>
</reference>
<feature type="transmembrane region" description="Helical" evidence="7">
    <location>
        <begin position="587"/>
        <end position="605"/>
    </location>
</feature>
<dbReference type="InterPro" id="IPR051085">
    <property type="entry name" value="MB_O-acyltransferase"/>
</dbReference>
<organism evidence="8 9">
    <name type="scientific">Exophiala bonariae</name>
    <dbReference type="NCBI Taxonomy" id="1690606"/>
    <lineage>
        <taxon>Eukaryota</taxon>
        <taxon>Fungi</taxon>
        <taxon>Dikarya</taxon>
        <taxon>Ascomycota</taxon>
        <taxon>Pezizomycotina</taxon>
        <taxon>Eurotiomycetes</taxon>
        <taxon>Chaetothyriomycetidae</taxon>
        <taxon>Chaetothyriales</taxon>
        <taxon>Herpotrichiellaceae</taxon>
        <taxon>Exophiala</taxon>
    </lineage>
</organism>
<keyword evidence="3 7" id="KW-0812">Transmembrane</keyword>
<feature type="transmembrane region" description="Helical" evidence="7">
    <location>
        <begin position="485"/>
        <end position="504"/>
    </location>
</feature>
<dbReference type="GO" id="GO:0006506">
    <property type="term" value="P:GPI anchor biosynthetic process"/>
    <property type="evidence" value="ECO:0007669"/>
    <property type="project" value="TreeGrafter"/>
</dbReference>
<dbReference type="PANTHER" id="PTHR13285:SF18">
    <property type="entry name" value="PROTEIN-CYSTEINE N-PALMITOYLTRANSFERASE RASP"/>
    <property type="match status" value="1"/>
</dbReference>
<dbReference type="RefSeq" id="XP_064701366.1">
    <property type="nucleotide sequence ID" value="XM_064852391.1"/>
</dbReference>
<dbReference type="GO" id="GO:0005783">
    <property type="term" value="C:endoplasmic reticulum"/>
    <property type="evidence" value="ECO:0007669"/>
    <property type="project" value="TreeGrafter"/>
</dbReference>
<keyword evidence="9" id="KW-1185">Reference proteome</keyword>
<sequence>MTILSFLRELYSLETLDTRFTNSASTSIKSASAKEDEPKPDSQRGGKPLPADATGRLPRWEFWFYIVVVFTSVPQMYWSVVSISQPDSPNYSKYEHLLSPGWMFGRKVDNSDAQYAGFRDNIPYLALLVIFHPLLRRTCEKFAVSGKPSSNETAKPTSRSNQAEIRPRHRLTYDFYSALVFVVALTGFSSLKVLLILFINYKIGTSLPRNAIPATTWIFNIGILFANELGQGYRYSSIANSMIPFYPAAPALGKFLDFYGGLMPRWEVLFKVTVLRMISFNFDHYWSLDRSRAGSPLEKKQLDPSALSDKERVSMPATPAAFSSYRTYVAYILYPPLYIAGPIMTFNDYISQCTYRSSSVTTRRTALYGIRFLATLLCMELMQHTAYAVAISKASPDWSTYTPFQLSMLAYFNLHIIWLKLMIPWRFFRLWALVDGIDPPENMIRCMSDNYSALGFWRSWHRSYNRWLTRYVYIPLGGGPGRGVGVVRGTINLLLVFTFVALWHDINLQLLTWGWLATFFILPEVFGTMAFPASKWKTRPAAYRYICGVGATFNILLMMASSLVGFAVGLDGLMGLVHGIIGSWHGALYMLTACFILFTGVQVMFEHREDEKRKGIKLKC</sequence>
<evidence type="ECO:0000256" key="5">
    <source>
        <dbReference type="ARBA" id="ARBA00023136"/>
    </source>
</evidence>
<evidence type="ECO:0000256" key="1">
    <source>
        <dbReference type="ARBA" id="ARBA00004141"/>
    </source>
</evidence>
<gene>
    <name evidence="8" type="ORF">LTR84_008847</name>
</gene>
<feature type="transmembrane region" description="Helical" evidence="7">
    <location>
        <begin position="372"/>
        <end position="392"/>
    </location>
</feature>
<dbReference type="GeneID" id="89977009"/>
<accession>A0AAV9MVT2</accession>
<dbReference type="AlphaFoldDB" id="A0AAV9MVT2"/>
<evidence type="ECO:0000256" key="7">
    <source>
        <dbReference type="SAM" id="Phobius"/>
    </source>
</evidence>
<comment type="similarity">
    <text evidence="2">Belongs to the membrane-bound acyltransferase family.</text>
</comment>
<feature type="transmembrane region" description="Helical" evidence="7">
    <location>
        <begin position="404"/>
        <end position="423"/>
    </location>
</feature>
<proteinExistence type="inferred from homology"/>
<feature type="transmembrane region" description="Helical" evidence="7">
    <location>
        <begin position="543"/>
        <end position="567"/>
    </location>
</feature>
<evidence type="ECO:0000313" key="8">
    <source>
        <dbReference type="EMBL" id="KAK5045755.1"/>
    </source>
</evidence>
<dbReference type="GO" id="GO:0008374">
    <property type="term" value="F:O-acyltransferase activity"/>
    <property type="evidence" value="ECO:0007669"/>
    <property type="project" value="TreeGrafter"/>
</dbReference>
<feature type="transmembrane region" description="Helical" evidence="7">
    <location>
        <begin position="510"/>
        <end position="531"/>
    </location>
</feature>
<evidence type="ECO:0008006" key="10">
    <source>
        <dbReference type="Google" id="ProtNLM"/>
    </source>
</evidence>
<comment type="caution">
    <text evidence="8">The sequence shown here is derived from an EMBL/GenBank/DDBJ whole genome shotgun (WGS) entry which is preliminary data.</text>
</comment>
<evidence type="ECO:0000256" key="4">
    <source>
        <dbReference type="ARBA" id="ARBA00022989"/>
    </source>
</evidence>
<dbReference type="EMBL" id="JAVRRD010000034">
    <property type="protein sequence ID" value="KAK5045755.1"/>
    <property type="molecule type" value="Genomic_DNA"/>
</dbReference>
<feature type="region of interest" description="Disordered" evidence="6">
    <location>
        <begin position="27"/>
        <end position="52"/>
    </location>
</feature>
<dbReference type="InterPro" id="IPR004299">
    <property type="entry name" value="MBOAT_fam"/>
</dbReference>
<dbReference type="Pfam" id="PF03062">
    <property type="entry name" value="MBOAT"/>
    <property type="match status" value="1"/>
</dbReference>
<evidence type="ECO:0000256" key="2">
    <source>
        <dbReference type="ARBA" id="ARBA00010323"/>
    </source>
</evidence>
<dbReference type="Proteomes" id="UP001358417">
    <property type="component" value="Unassembled WGS sequence"/>
</dbReference>
<dbReference type="PANTHER" id="PTHR13285">
    <property type="entry name" value="ACYLTRANSFERASE"/>
    <property type="match status" value="1"/>
</dbReference>
<feature type="transmembrane region" description="Helical" evidence="7">
    <location>
        <begin position="62"/>
        <end position="83"/>
    </location>
</feature>
<feature type="transmembrane region" description="Helical" evidence="7">
    <location>
        <begin position="175"/>
        <end position="199"/>
    </location>
</feature>
<name>A0AAV9MVT2_9EURO</name>
<protein>
    <recommendedName>
        <fullName evidence="10">Glycerol uptake protein 1</fullName>
    </recommendedName>
</protein>
<evidence type="ECO:0000313" key="9">
    <source>
        <dbReference type="Proteomes" id="UP001358417"/>
    </source>
</evidence>
<evidence type="ECO:0000256" key="6">
    <source>
        <dbReference type="SAM" id="MobiDB-lite"/>
    </source>
</evidence>
<comment type="subcellular location">
    <subcellularLocation>
        <location evidence="1">Membrane</location>
        <topology evidence="1">Multi-pass membrane protein</topology>
    </subcellularLocation>
</comment>
<feature type="compositionally biased region" description="Basic and acidic residues" evidence="6">
    <location>
        <begin position="32"/>
        <end position="44"/>
    </location>
</feature>
<keyword evidence="5 7" id="KW-0472">Membrane</keyword>
<keyword evidence="4 7" id="KW-1133">Transmembrane helix</keyword>
<dbReference type="GO" id="GO:0016020">
    <property type="term" value="C:membrane"/>
    <property type="evidence" value="ECO:0007669"/>
    <property type="project" value="UniProtKB-SubCell"/>
</dbReference>